<proteinExistence type="predicted"/>
<dbReference type="EMBL" id="FWXY01000005">
    <property type="protein sequence ID" value="SMC59257.1"/>
    <property type="molecule type" value="Genomic_DNA"/>
</dbReference>
<dbReference type="Proteomes" id="UP000192418">
    <property type="component" value="Unassembled WGS sequence"/>
</dbReference>
<evidence type="ECO:0000313" key="4">
    <source>
        <dbReference type="Proteomes" id="UP000192418"/>
    </source>
</evidence>
<dbReference type="RefSeq" id="WP_084067484.1">
    <property type="nucleotide sequence ID" value="NZ_FWXY01000005.1"/>
</dbReference>
<dbReference type="InterPro" id="IPR006073">
    <property type="entry name" value="GTP-bd"/>
</dbReference>
<accession>A0A1W2AEZ0</accession>
<dbReference type="AlphaFoldDB" id="A0A1W2AEZ0"/>
<dbReference type="SUPFAM" id="SSF52540">
    <property type="entry name" value="P-loop containing nucleoside triphosphate hydrolases"/>
    <property type="match status" value="1"/>
</dbReference>
<dbReference type="GO" id="GO:0005525">
    <property type="term" value="F:GTP binding"/>
    <property type="evidence" value="ECO:0007669"/>
    <property type="project" value="InterPro"/>
</dbReference>
<evidence type="ECO:0000256" key="1">
    <source>
        <dbReference type="SAM" id="Coils"/>
    </source>
</evidence>
<dbReference type="Pfam" id="PF01926">
    <property type="entry name" value="MMR_HSR1"/>
    <property type="match status" value="1"/>
</dbReference>
<reference evidence="3 4" key="1">
    <citation type="submission" date="2017-04" db="EMBL/GenBank/DDBJ databases">
        <authorList>
            <person name="Afonso C.L."/>
            <person name="Miller P.J."/>
            <person name="Scott M.A."/>
            <person name="Spackman E."/>
            <person name="Goraichik I."/>
            <person name="Dimitrov K.M."/>
            <person name="Suarez D.L."/>
            <person name="Swayne D.E."/>
        </authorList>
    </citation>
    <scope>NUCLEOTIDE SEQUENCE [LARGE SCALE GENOMIC DNA]</scope>
    <source>
        <strain evidence="3 4">DSM 3385</strain>
    </source>
</reference>
<feature type="coiled-coil region" evidence="1">
    <location>
        <begin position="236"/>
        <end position="263"/>
    </location>
</feature>
<dbReference type="InterPro" id="IPR027417">
    <property type="entry name" value="P-loop_NTPase"/>
</dbReference>
<dbReference type="STRING" id="1121400.SAMN02746065_10529"/>
<evidence type="ECO:0000259" key="2">
    <source>
        <dbReference type="Pfam" id="PF01926"/>
    </source>
</evidence>
<evidence type="ECO:0000313" key="3">
    <source>
        <dbReference type="EMBL" id="SMC59257.1"/>
    </source>
</evidence>
<organism evidence="3 4">
    <name type="scientific">Desulfocicer vacuolatum DSM 3385</name>
    <dbReference type="NCBI Taxonomy" id="1121400"/>
    <lineage>
        <taxon>Bacteria</taxon>
        <taxon>Pseudomonadati</taxon>
        <taxon>Thermodesulfobacteriota</taxon>
        <taxon>Desulfobacteria</taxon>
        <taxon>Desulfobacterales</taxon>
        <taxon>Desulfobacteraceae</taxon>
        <taxon>Desulfocicer</taxon>
    </lineage>
</organism>
<gene>
    <name evidence="3" type="ORF">SAMN02746065_10529</name>
</gene>
<dbReference type="InterPro" id="IPR021871">
    <property type="entry name" value="DUF3482"/>
</dbReference>
<keyword evidence="4" id="KW-1185">Reference proteome</keyword>
<sequence>MTDQEVPEFAIIGHPNEGKSSVVSTLSEDDTVRIGPFPGETTVCQTFPVVVDGKEIIRFVDTPGFQNPRQTLAWMQRYKGPGHGIVDAFIEAHKDHLDFMDECELLSPIARGAGIIYVVDGSRPLRKVDRIEMEILRLTARPRMAIINAKESDTQYLDAWKMEFRRQFNAIRQFNAHHATYAERLELLESLKRVDQDWQPALNIVIDVFKQEWDHRIEGTARIIMQLIEATLGLTLTGSIKKNKDAQKVRKELEEKHRSKIEAMEKKAHAGIKKCFKHNIFNLTLPPNSILHENLFSQDTWRFLGLKPGEVVLAAGVAGGAAGAALDVAAAGLTFGVFSTIGGLVGAGSAAISGRRMANLSFKGVKLGRDQIQVGPPSSIQFFYVLLDRALIYFASVINWAHGRRDGDQRGDPDMAGRLKKGYTAFWSARDKKICKTYFDVITQKKSKQREAAANALHSLLKNKLDQLSDR</sequence>
<dbReference type="Gene3D" id="3.40.50.300">
    <property type="entry name" value="P-loop containing nucleotide triphosphate hydrolases"/>
    <property type="match status" value="1"/>
</dbReference>
<dbReference type="Pfam" id="PF11981">
    <property type="entry name" value="DUF3482"/>
    <property type="match status" value="1"/>
</dbReference>
<keyword evidence="1" id="KW-0175">Coiled coil</keyword>
<name>A0A1W2AEZ0_9BACT</name>
<feature type="domain" description="G" evidence="2">
    <location>
        <begin position="9"/>
        <end position="148"/>
    </location>
</feature>
<dbReference type="OrthoDB" id="5406017at2"/>
<protein>
    <submittedName>
        <fullName evidence="3">50S ribosome-binding GTPase</fullName>
    </submittedName>
</protein>